<gene>
    <name evidence="1" type="ORF">T11_10933</name>
</gene>
<evidence type="ECO:0000313" key="1">
    <source>
        <dbReference type="EMBL" id="KRY98985.1"/>
    </source>
</evidence>
<evidence type="ECO:0000313" key="2">
    <source>
        <dbReference type="Proteomes" id="UP000055024"/>
    </source>
</evidence>
<organism evidence="1 2">
    <name type="scientific">Trichinella zimbabwensis</name>
    <dbReference type="NCBI Taxonomy" id="268475"/>
    <lineage>
        <taxon>Eukaryota</taxon>
        <taxon>Metazoa</taxon>
        <taxon>Ecdysozoa</taxon>
        <taxon>Nematoda</taxon>
        <taxon>Enoplea</taxon>
        <taxon>Dorylaimia</taxon>
        <taxon>Trichinellida</taxon>
        <taxon>Trichinellidae</taxon>
        <taxon>Trichinella</taxon>
    </lineage>
</organism>
<comment type="caution">
    <text evidence="1">The sequence shown here is derived from an EMBL/GenBank/DDBJ whole genome shotgun (WGS) entry which is preliminary data.</text>
</comment>
<protein>
    <submittedName>
        <fullName evidence="1">Uncharacterized protein</fullName>
    </submittedName>
</protein>
<reference evidence="1 2" key="1">
    <citation type="submission" date="2015-01" db="EMBL/GenBank/DDBJ databases">
        <title>Evolution of Trichinella species and genotypes.</title>
        <authorList>
            <person name="Korhonen P.K."/>
            <person name="Edoardo P."/>
            <person name="Giuseppe L.R."/>
            <person name="Gasser R.B."/>
        </authorList>
    </citation>
    <scope>NUCLEOTIDE SEQUENCE [LARGE SCALE GENOMIC DNA]</scope>
    <source>
        <strain evidence="1">ISS1029</strain>
    </source>
</reference>
<dbReference type="EMBL" id="JYDP01001064">
    <property type="protein sequence ID" value="KRY98985.1"/>
    <property type="molecule type" value="Genomic_DNA"/>
</dbReference>
<accession>A0A0V1GLI6</accession>
<dbReference type="Proteomes" id="UP000055024">
    <property type="component" value="Unassembled WGS sequence"/>
</dbReference>
<proteinExistence type="predicted"/>
<dbReference type="AlphaFoldDB" id="A0A0V1GLI6"/>
<keyword evidence="2" id="KW-1185">Reference proteome</keyword>
<sequence length="38" mass="4362">MSIPYHTYLYDIGKCDMENTEGVQLTQVSLYSCPYKGI</sequence>
<name>A0A0V1GLI6_9BILA</name>